<keyword evidence="3" id="KW-1185">Reference proteome</keyword>
<protein>
    <submittedName>
        <fullName evidence="2">Uncharacterized protein</fullName>
    </submittedName>
</protein>
<feature type="region of interest" description="Disordered" evidence="1">
    <location>
        <begin position="115"/>
        <end position="135"/>
    </location>
</feature>
<dbReference type="Proteomes" id="UP000274922">
    <property type="component" value="Unassembled WGS sequence"/>
</dbReference>
<feature type="compositionally biased region" description="Low complexity" evidence="1">
    <location>
        <begin position="153"/>
        <end position="162"/>
    </location>
</feature>
<sequence length="303" mass="31152">MGFLAYEWTPAQLAQRYEAHVLQSTLTPPAGAPPSPPPPPPPPSAAPLRAAAAAAVSPSRGPPKPLTPRDVHHRVTDARLVEWTLLYGAACVQHAVRLATAWPARVRPVPLPAAPPVPPASSAPAAAAATADATHDDRVRRLVWTVSDDVVAAGTGTGTDAAVDGDGDGDGGDGGDGCGIGHGPAQPDERPRAGRGGPVDAATTFWVMPHVPFCRCMLRDRPPIPISTSGLQLPPPPLPPPPPPPCAHVLAVSLMQQMGLPHPVPSADSYGHDDEVAADPETALADRLTPVFVPGASLDRPPP</sequence>
<organism evidence="2 3">
    <name type="scientific">Caulochytrium protostelioides</name>
    <dbReference type="NCBI Taxonomy" id="1555241"/>
    <lineage>
        <taxon>Eukaryota</taxon>
        <taxon>Fungi</taxon>
        <taxon>Fungi incertae sedis</taxon>
        <taxon>Chytridiomycota</taxon>
        <taxon>Chytridiomycota incertae sedis</taxon>
        <taxon>Chytridiomycetes</taxon>
        <taxon>Caulochytriales</taxon>
        <taxon>Caulochytriaceae</taxon>
        <taxon>Caulochytrium</taxon>
    </lineage>
</organism>
<feature type="region of interest" description="Disordered" evidence="1">
    <location>
        <begin position="153"/>
        <end position="198"/>
    </location>
</feature>
<dbReference type="EMBL" id="ML014204">
    <property type="protein sequence ID" value="RKP00677.1"/>
    <property type="molecule type" value="Genomic_DNA"/>
</dbReference>
<evidence type="ECO:0000313" key="3">
    <source>
        <dbReference type="Proteomes" id="UP000274922"/>
    </source>
</evidence>
<gene>
    <name evidence="2" type="ORF">CXG81DRAFT_26623</name>
</gene>
<evidence type="ECO:0000313" key="2">
    <source>
        <dbReference type="EMBL" id="RKP00677.1"/>
    </source>
</evidence>
<feature type="compositionally biased region" description="Pro residues" evidence="1">
    <location>
        <begin position="30"/>
        <end position="45"/>
    </location>
</feature>
<name>A0A4P9X674_9FUNG</name>
<feature type="compositionally biased region" description="Low complexity" evidence="1">
    <location>
        <begin position="46"/>
        <end position="59"/>
    </location>
</feature>
<proteinExistence type="predicted"/>
<feature type="region of interest" description="Disordered" evidence="1">
    <location>
        <begin position="24"/>
        <end position="70"/>
    </location>
</feature>
<evidence type="ECO:0000256" key="1">
    <source>
        <dbReference type="SAM" id="MobiDB-lite"/>
    </source>
</evidence>
<feature type="compositionally biased region" description="Acidic residues" evidence="1">
    <location>
        <begin position="163"/>
        <end position="173"/>
    </location>
</feature>
<reference evidence="3" key="1">
    <citation type="journal article" date="2018" name="Nat. Microbiol.">
        <title>Leveraging single-cell genomics to expand the fungal tree of life.</title>
        <authorList>
            <person name="Ahrendt S.R."/>
            <person name="Quandt C.A."/>
            <person name="Ciobanu D."/>
            <person name="Clum A."/>
            <person name="Salamov A."/>
            <person name="Andreopoulos B."/>
            <person name="Cheng J.F."/>
            <person name="Woyke T."/>
            <person name="Pelin A."/>
            <person name="Henrissat B."/>
            <person name="Reynolds N.K."/>
            <person name="Benny G.L."/>
            <person name="Smith M.E."/>
            <person name="James T.Y."/>
            <person name="Grigoriev I.V."/>
        </authorList>
    </citation>
    <scope>NUCLEOTIDE SEQUENCE [LARGE SCALE GENOMIC DNA]</scope>
    <source>
        <strain evidence="3">ATCC 52028</strain>
    </source>
</reference>
<accession>A0A4P9X674</accession>
<dbReference type="AlphaFoldDB" id="A0A4P9X674"/>
<feature type="compositionally biased region" description="Low complexity" evidence="1">
    <location>
        <begin position="122"/>
        <end position="132"/>
    </location>
</feature>